<sequence>MTIIRDVVVTPVAFRDPPLLNAAGVHQPYALRSVIQVVCDDGVVGLGETYGDDSVLARLRAIAPTLVGRSVFDLNGIRATVEAVVSGVAARDPDRLTGEASQSRAVLSAYAPFEVACLDAQGKALGVRVVDLLGGPARDTVPFAAYLFYKWGGHPGEPPDAFGPALDPDGVVAQARAMVERYGFRSIKLKGGVFPPEQEVTAIRALRKAFPDHPLRLDPNAAWTVETSRWVAAELDGVLEYLEDPTPGIAGMADVARTTRVPLATNMCVVAFEHLPEAVKRDAIDVLLCDHHYWGGLRLCQALATMCQTFGIGLSMHSNTHLGISLAAMVHLAAATPALAYACDTHYPWTVDDVVQPGALRFVDGSVPVPEGPGLGVELDHDALAHLHDTYLRCGIRRRDDAGYMRTVRPDFAPPRGSW</sequence>
<dbReference type="EC" id="4.2.1.40" evidence="5"/>
<evidence type="ECO:0000256" key="7">
    <source>
        <dbReference type="ARBA" id="ARBA00022842"/>
    </source>
</evidence>
<dbReference type="Proteomes" id="UP000256485">
    <property type="component" value="Unassembled WGS sequence"/>
</dbReference>
<dbReference type="Pfam" id="PF13378">
    <property type="entry name" value="MR_MLE_C"/>
    <property type="match status" value="1"/>
</dbReference>
<evidence type="ECO:0000256" key="3">
    <source>
        <dbReference type="ARBA" id="ARBA00005183"/>
    </source>
</evidence>
<dbReference type="SUPFAM" id="SSF54826">
    <property type="entry name" value="Enolase N-terminal domain-like"/>
    <property type="match status" value="1"/>
</dbReference>
<comment type="catalytic activity">
    <reaction evidence="1">
        <text>D-glucarate = 5-dehydro-4-deoxy-D-glucarate + H2O</text>
        <dbReference type="Rhea" id="RHEA:14573"/>
        <dbReference type="ChEBI" id="CHEBI:15377"/>
        <dbReference type="ChEBI" id="CHEBI:30612"/>
        <dbReference type="ChEBI" id="CHEBI:42819"/>
        <dbReference type="EC" id="4.2.1.40"/>
    </reaction>
</comment>
<dbReference type="SFLD" id="SFLDG00055">
    <property type="entry name" value="glucarate_dehydratase"/>
    <property type="match status" value="1"/>
</dbReference>
<dbReference type="OrthoDB" id="9774531at2"/>
<dbReference type="InterPro" id="IPR029017">
    <property type="entry name" value="Enolase-like_N"/>
</dbReference>
<comment type="cofactor">
    <cofactor evidence="2">
        <name>Mg(2+)</name>
        <dbReference type="ChEBI" id="CHEBI:18420"/>
    </cofactor>
</comment>
<accession>A0A3D9V8C5</accession>
<dbReference type="GO" id="GO:0008872">
    <property type="term" value="F:glucarate dehydratase activity"/>
    <property type="evidence" value="ECO:0007669"/>
    <property type="project" value="UniProtKB-EC"/>
</dbReference>
<feature type="domain" description="Mandelate racemase/muconate lactonizing enzyme C-terminal" evidence="10">
    <location>
        <begin position="168"/>
        <end position="262"/>
    </location>
</feature>
<evidence type="ECO:0000256" key="8">
    <source>
        <dbReference type="ARBA" id="ARBA00023239"/>
    </source>
</evidence>
<dbReference type="InterPro" id="IPR013341">
    <property type="entry name" value="Mandelate_racemase_N_dom"/>
</dbReference>
<dbReference type="InterPro" id="IPR029065">
    <property type="entry name" value="Enolase_C-like"/>
</dbReference>
<dbReference type="PANTHER" id="PTHR48080">
    <property type="entry name" value="D-GALACTONATE DEHYDRATASE-RELATED"/>
    <property type="match status" value="1"/>
</dbReference>
<evidence type="ECO:0000256" key="9">
    <source>
        <dbReference type="PIRSR" id="PIRSR634598-1"/>
    </source>
</evidence>
<evidence type="ECO:0000313" key="11">
    <source>
        <dbReference type="EMBL" id="REF35265.1"/>
    </source>
</evidence>
<dbReference type="InterPro" id="IPR036849">
    <property type="entry name" value="Enolase-like_C_sf"/>
</dbReference>
<dbReference type="SUPFAM" id="SSF51604">
    <property type="entry name" value="Enolase C-terminal domain-like"/>
    <property type="match status" value="1"/>
</dbReference>
<feature type="active site" description="Proton acceptor" evidence="9">
    <location>
        <position position="190"/>
    </location>
</feature>
<dbReference type="EMBL" id="QTUC01000001">
    <property type="protein sequence ID" value="REF35265.1"/>
    <property type="molecule type" value="Genomic_DNA"/>
</dbReference>
<comment type="similarity">
    <text evidence="4">Belongs to the mandelate racemase/muconate lactonizing enzyme family. GlucD subfamily.</text>
</comment>
<keyword evidence="7" id="KW-0460">Magnesium</keyword>
<gene>
    <name evidence="11" type="ORF">DFJ64_0639</name>
</gene>
<evidence type="ECO:0000256" key="5">
    <source>
        <dbReference type="ARBA" id="ARBA00011973"/>
    </source>
</evidence>
<dbReference type="RefSeq" id="WP_115849082.1">
    <property type="nucleotide sequence ID" value="NZ_QTUC01000001.1"/>
</dbReference>
<keyword evidence="12" id="KW-1185">Reference proteome</keyword>
<evidence type="ECO:0000256" key="4">
    <source>
        <dbReference type="ARBA" id="ARBA00009938"/>
    </source>
</evidence>
<evidence type="ECO:0000256" key="1">
    <source>
        <dbReference type="ARBA" id="ARBA00001426"/>
    </source>
</evidence>
<evidence type="ECO:0000256" key="2">
    <source>
        <dbReference type="ARBA" id="ARBA00001946"/>
    </source>
</evidence>
<keyword evidence="6" id="KW-0479">Metal-binding</keyword>
<dbReference type="PANTHER" id="PTHR48080:SF4">
    <property type="entry name" value="GLUCARATE DEHYDRATASE"/>
    <property type="match status" value="1"/>
</dbReference>
<dbReference type="GO" id="GO:0046872">
    <property type="term" value="F:metal ion binding"/>
    <property type="evidence" value="ECO:0007669"/>
    <property type="project" value="UniProtKB-KW"/>
</dbReference>
<comment type="caution">
    <text evidence="11">The sequence shown here is derived from an EMBL/GenBank/DDBJ whole genome shotgun (WGS) entry which is preliminary data.</text>
</comment>
<reference evidence="11 12" key="1">
    <citation type="submission" date="2018-08" db="EMBL/GenBank/DDBJ databases">
        <title>Sequencing the genomes of 1000 actinobacteria strains.</title>
        <authorList>
            <person name="Klenk H.-P."/>
        </authorList>
    </citation>
    <scope>NUCLEOTIDE SEQUENCE [LARGE SCALE GENOMIC DNA]</scope>
    <source>
        <strain evidence="11 12">DSM 22891</strain>
    </source>
</reference>
<dbReference type="CDD" id="cd03323">
    <property type="entry name" value="D-glucarate_dehydratase"/>
    <property type="match status" value="1"/>
</dbReference>
<dbReference type="SFLD" id="SFLDS00001">
    <property type="entry name" value="Enolase"/>
    <property type="match status" value="1"/>
</dbReference>
<comment type="pathway">
    <text evidence="3">Carbohydrate acid metabolism; D-glucarate degradation; 2,5-dioxopentanoate from D-glucarate: step 1/2.</text>
</comment>
<evidence type="ECO:0000256" key="6">
    <source>
        <dbReference type="ARBA" id="ARBA00022723"/>
    </source>
</evidence>
<dbReference type="InterPro" id="IPR034593">
    <property type="entry name" value="DgoD-like"/>
</dbReference>
<organism evidence="11 12">
    <name type="scientific">Thermasporomyces composti</name>
    <dbReference type="NCBI Taxonomy" id="696763"/>
    <lineage>
        <taxon>Bacteria</taxon>
        <taxon>Bacillati</taxon>
        <taxon>Actinomycetota</taxon>
        <taxon>Actinomycetes</taxon>
        <taxon>Propionibacteriales</taxon>
        <taxon>Nocardioidaceae</taxon>
        <taxon>Thermasporomyces</taxon>
    </lineage>
</organism>
<dbReference type="InterPro" id="IPR034598">
    <property type="entry name" value="GlucD-like"/>
</dbReference>
<keyword evidence="8" id="KW-0456">Lyase</keyword>
<protein>
    <recommendedName>
        <fullName evidence="5">glucarate dehydratase</fullName>
        <ecNumber evidence="5">4.2.1.40</ecNumber>
    </recommendedName>
</protein>
<name>A0A3D9V8C5_THECX</name>
<dbReference type="AlphaFoldDB" id="A0A3D9V8C5"/>
<dbReference type="InterPro" id="IPR013342">
    <property type="entry name" value="Mandelate_racemase_C"/>
</dbReference>
<feature type="active site" description="Proton acceptor" evidence="9">
    <location>
        <position position="317"/>
    </location>
</feature>
<dbReference type="SMART" id="SM00922">
    <property type="entry name" value="MR_MLE"/>
    <property type="match status" value="1"/>
</dbReference>
<dbReference type="Pfam" id="PF02746">
    <property type="entry name" value="MR_MLE_N"/>
    <property type="match status" value="1"/>
</dbReference>
<dbReference type="Gene3D" id="3.30.390.10">
    <property type="entry name" value="Enolase-like, N-terminal domain"/>
    <property type="match status" value="1"/>
</dbReference>
<evidence type="ECO:0000259" key="10">
    <source>
        <dbReference type="SMART" id="SM00922"/>
    </source>
</evidence>
<dbReference type="Gene3D" id="3.20.20.120">
    <property type="entry name" value="Enolase-like C-terminal domain"/>
    <property type="match status" value="1"/>
</dbReference>
<evidence type="ECO:0000313" key="12">
    <source>
        <dbReference type="Proteomes" id="UP000256485"/>
    </source>
</evidence>
<proteinExistence type="inferred from homology"/>